<accession>A0ABW0HJ54</accession>
<sequence>MNNIVPIKWVLARMCESDIVIVDCRFQLGKPLSGREAYKESHIPGAVYLDLEQDLSAPVDPDGHGGRHPLPDAAVLADRLGKAGISNETRVVAYDDQGGAMASRLWWLMKYLGHEQVYVMDGGFTAWKNAGCPVSAEQKIIVPARFLATVQHNMLVEVDEVRESLGTGRFVLVDSREAPRYRGEAEPIDRVAGHIPGARNVFWAEGRGPDGTWKSADEQAARFAGVGLSQNDDVEIVVYCGSGVTACPNVLALREAGFSRVKLYAGSWSDWISYSGNPIATRDEEHQSKA</sequence>
<dbReference type="Proteomes" id="UP001596113">
    <property type="component" value="Unassembled WGS sequence"/>
</dbReference>
<keyword evidence="5" id="KW-1185">Reference proteome</keyword>
<dbReference type="InterPro" id="IPR001307">
    <property type="entry name" value="Thiosulphate_STrfase_CS"/>
</dbReference>
<comment type="caution">
    <text evidence="4">The sequence shown here is derived from an EMBL/GenBank/DDBJ whole genome shotgun (WGS) entry which is preliminary data.</text>
</comment>
<keyword evidence="2" id="KW-0677">Repeat</keyword>
<dbReference type="InterPro" id="IPR045078">
    <property type="entry name" value="TST/MPST-like"/>
</dbReference>
<dbReference type="SMART" id="SM00450">
    <property type="entry name" value="RHOD"/>
    <property type="match status" value="2"/>
</dbReference>
<dbReference type="RefSeq" id="WP_378128504.1">
    <property type="nucleotide sequence ID" value="NZ_JBHSMI010000001.1"/>
</dbReference>
<dbReference type="CDD" id="cd01449">
    <property type="entry name" value="TST_Repeat_2"/>
    <property type="match status" value="1"/>
</dbReference>
<evidence type="ECO:0000256" key="2">
    <source>
        <dbReference type="ARBA" id="ARBA00022737"/>
    </source>
</evidence>
<keyword evidence="1 4" id="KW-0808">Transferase</keyword>
<dbReference type="EMBL" id="JBHSMI010000001">
    <property type="protein sequence ID" value="MFC5401186.1"/>
    <property type="molecule type" value="Genomic_DNA"/>
</dbReference>
<dbReference type="Pfam" id="PF00581">
    <property type="entry name" value="Rhodanese"/>
    <property type="match status" value="2"/>
</dbReference>
<dbReference type="Gene3D" id="3.40.250.10">
    <property type="entry name" value="Rhodanese-like domain"/>
    <property type="match status" value="2"/>
</dbReference>
<dbReference type="GO" id="GO:0016740">
    <property type="term" value="F:transferase activity"/>
    <property type="evidence" value="ECO:0007669"/>
    <property type="project" value="UniProtKB-KW"/>
</dbReference>
<dbReference type="InterPro" id="IPR001763">
    <property type="entry name" value="Rhodanese-like_dom"/>
</dbReference>
<dbReference type="PANTHER" id="PTHR11364">
    <property type="entry name" value="THIOSULFATE SULFERTANSFERASE"/>
    <property type="match status" value="1"/>
</dbReference>
<dbReference type="SUPFAM" id="SSF52821">
    <property type="entry name" value="Rhodanese/Cell cycle control phosphatase"/>
    <property type="match status" value="2"/>
</dbReference>
<gene>
    <name evidence="4" type="ORF">ACFPOF_00380</name>
</gene>
<proteinExistence type="predicted"/>
<dbReference type="PROSITE" id="PS00380">
    <property type="entry name" value="RHODANESE_1"/>
    <property type="match status" value="1"/>
</dbReference>
<dbReference type="PANTHER" id="PTHR11364:SF27">
    <property type="entry name" value="SULFURTRANSFERASE"/>
    <property type="match status" value="1"/>
</dbReference>
<evidence type="ECO:0000313" key="5">
    <source>
        <dbReference type="Proteomes" id="UP001596113"/>
    </source>
</evidence>
<evidence type="ECO:0000313" key="4">
    <source>
        <dbReference type="EMBL" id="MFC5401186.1"/>
    </source>
</evidence>
<protein>
    <submittedName>
        <fullName evidence="4">Sulfurtransferase</fullName>
        <ecNumber evidence="4">2.8.1.-</ecNumber>
    </submittedName>
</protein>
<name>A0ABW0HJ54_9BACL</name>
<feature type="domain" description="Rhodanese" evidence="3">
    <location>
        <begin position="166"/>
        <end position="280"/>
    </location>
</feature>
<dbReference type="EC" id="2.8.1.-" evidence="4"/>
<dbReference type="CDD" id="cd01448">
    <property type="entry name" value="TST_Repeat_1"/>
    <property type="match status" value="1"/>
</dbReference>
<dbReference type="InterPro" id="IPR036873">
    <property type="entry name" value="Rhodanese-like_dom_sf"/>
</dbReference>
<organism evidence="4 5">
    <name type="scientific">Cohnella soli</name>
    <dbReference type="NCBI Taxonomy" id="425005"/>
    <lineage>
        <taxon>Bacteria</taxon>
        <taxon>Bacillati</taxon>
        <taxon>Bacillota</taxon>
        <taxon>Bacilli</taxon>
        <taxon>Bacillales</taxon>
        <taxon>Paenibacillaceae</taxon>
        <taxon>Cohnella</taxon>
    </lineage>
</organism>
<feature type="domain" description="Rhodanese" evidence="3">
    <location>
        <begin position="15"/>
        <end position="136"/>
    </location>
</feature>
<dbReference type="PROSITE" id="PS50206">
    <property type="entry name" value="RHODANESE_3"/>
    <property type="match status" value="2"/>
</dbReference>
<evidence type="ECO:0000259" key="3">
    <source>
        <dbReference type="PROSITE" id="PS50206"/>
    </source>
</evidence>
<evidence type="ECO:0000256" key="1">
    <source>
        <dbReference type="ARBA" id="ARBA00022679"/>
    </source>
</evidence>
<reference evidence="5" key="1">
    <citation type="journal article" date="2019" name="Int. J. Syst. Evol. Microbiol.">
        <title>The Global Catalogue of Microorganisms (GCM) 10K type strain sequencing project: providing services to taxonomists for standard genome sequencing and annotation.</title>
        <authorList>
            <consortium name="The Broad Institute Genomics Platform"/>
            <consortium name="The Broad Institute Genome Sequencing Center for Infectious Disease"/>
            <person name="Wu L."/>
            <person name="Ma J."/>
        </authorList>
    </citation>
    <scope>NUCLEOTIDE SEQUENCE [LARGE SCALE GENOMIC DNA]</scope>
    <source>
        <strain evidence="5">CGMCC 1.18575</strain>
    </source>
</reference>